<name>A0AA37XLV4_9ENTE</name>
<dbReference type="RefSeq" id="WP_265415548.1">
    <property type="nucleotide sequence ID" value="NZ_BSUW01000001.1"/>
</dbReference>
<gene>
    <name evidence="2" type="ORF">GCM10025885_13030</name>
</gene>
<proteinExistence type="predicted"/>
<evidence type="ECO:0000313" key="2">
    <source>
        <dbReference type="EMBL" id="GMA72254.1"/>
    </source>
</evidence>
<organism evidence="2 3">
    <name type="scientific">Tetragenococcus osmophilus</name>
    <dbReference type="NCBI Taxonomy" id="526944"/>
    <lineage>
        <taxon>Bacteria</taxon>
        <taxon>Bacillati</taxon>
        <taxon>Bacillota</taxon>
        <taxon>Bacilli</taxon>
        <taxon>Lactobacillales</taxon>
        <taxon>Enterococcaceae</taxon>
        <taxon>Tetragenococcus</taxon>
    </lineage>
</organism>
<keyword evidence="1" id="KW-1133">Transmembrane helix</keyword>
<keyword evidence="1" id="KW-0472">Membrane</keyword>
<reference evidence="2 3" key="1">
    <citation type="journal article" date="2014" name="Int. J. Syst. Evol. Microbiol.">
        <title>Complete genome sequence of Corynebacterium casei LMG S-19264T (=DSM 44701T), isolated from a smear-ripened cheese.</title>
        <authorList>
            <consortium name="US DOE Joint Genome Institute (JGI-PGF)"/>
            <person name="Walter F."/>
            <person name="Albersmeier A."/>
            <person name="Kalinowski J."/>
            <person name="Ruckert C."/>
        </authorList>
    </citation>
    <scope>NUCLEOTIDE SEQUENCE [LARGE SCALE GENOMIC DNA]</scope>
    <source>
        <strain evidence="2 3">NBRC 114545</strain>
    </source>
</reference>
<protein>
    <submittedName>
        <fullName evidence="2">Uncharacterized protein</fullName>
    </submittedName>
</protein>
<dbReference type="Proteomes" id="UP001157039">
    <property type="component" value="Unassembled WGS sequence"/>
</dbReference>
<dbReference type="AlphaFoldDB" id="A0AA37XLV4"/>
<keyword evidence="1" id="KW-0812">Transmembrane</keyword>
<evidence type="ECO:0000256" key="1">
    <source>
        <dbReference type="SAM" id="Phobius"/>
    </source>
</evidence>
<sequence length="44" mass="4735">MDAKTKVAAGILALLTFFSAPLFSLSMGALIVLYLHLKQKRANA</sequence>
<dbReference type="EMBL" id="BSUW01000001">
    <property type="protein sequence ID" value="GMA72254.1"/>
    <property type="molecule type" value="Genomic_DNA"/>
</dbReference>
<evidence type="ECO:0000313" key="3">
    <source>
        <dbReference type="Proteomes" id="UP001157039"/>
    </source>
</evidence>
<accession>A0AA37XLV4</accession>
<feature type="transmembrane region" description="Helical" evidence="1">
    <location>
        <begin position="12"/>
        <end position="35"/>
    </location>
</feature>
<comment type="caution">
    <text evidence="2">The sequence shown here is derived from an EMBL/GenBank/DDBJ whole genome shotgun (WGS) entry which is preliminary data.</text>
</comment>